<organism evidence="1 2">
    <name type="scientific">Nicrophorus vespilloides</name>
    <name type="common">Boreal carrion beetle</name>
    <dbReference type="NCBI Taxonomy" id="110193"/>
    <lineage>
        <taxon>Eukaryota</taxon>
        <taxon>Metazoa</taxon>
        <taxon>Ecdysozoa</taxon>
        <taxon>Arthropoda</taxon>
        <taxon>Hexapoda</taxon>
        <taxon>Insecta</taxon>
        <taxon>Pterygota</taxon>
        <taxon>Neoptera</taxon>
        <taxon>Endopterygota</taxon>
        <taxon>Coleoptera</taxon>
        <taxon>Polyphaga</taxon>
        <taxon>Staphyliniformia</taxon>
        <taxon>Silphidae</taxon>
        <taxon>Nicrophorinae</taxon>
        <taxon>Nicrophorus</taxon>
    </lineage>
</organism>
<sequence length="154" mass="18101">MSQEVKKKLEEYQDFLENTLKVDLKEIEGKLNATANELEKWIKLKNFTSKILPSYRDNVKFDLNVYNRIVEMEECEMFVRATVEDFNKVYIDIGCNCLLQMDLEEATKYASIRIRVIEKKIVHYSELAVKVKVNIKVVLLAIQQLDPLLNLKLK</sequence>
<accession>A0ABM1M5Y2</accession>
<name>A0ABM1M5Y2_NICVS</name>
<dbReference type="Gene3D" id="1.10.287.370">
    <property type="match status" value="1"/>
</dbReference>
<evidence type="ECO:0000313" key="1">
    <source>
        <dbReference type="Proteomes" id="UP000695000"/>
    </source>
</evidence>
<keyword evidence="1" id="KW-1185">Reference proteome</keyword>
<dbReference type="InterPro" id="IPR009053">
    <property type="entry name" value="Prefoldin"/>
</dbReference>
<dbReference type="SUPFAM" id="SSF46579">
    <property type="entry name" value="Prefoldin"/>
    <property type="match status" value="1"/>
</dbReference>
<dbReference type="InterPro" id="IPR004127">
    <property type="entry name" value="Prefoldin_subunit_alpha"/>
</dbReference>
<dbReference type="Pfam" id="PF02996">
    <property type="entry name" value="Prefoldin"/>
    <property type="match status" value="1"/>
</dbReference>
<dbReference type="GeneID" id="108557819"/>
<proteinExistence type="predicted"/>
<dbReference type="Proteomes" id="UP000695000">
    <property type="component" value="Unplaced"/>
</dbReference>
<evidence type="ECO:0000313" key="2">
    <source>
        <dbReference type="RefSeq" id="XP_017769982.1"/>
    </source>
</evidence>
<reference evidence="2" key="1">
    <citation type="submission" date="2025-08" db="UniProtKB">
        <authorList>
            <consortium name="RefSeq"/>
        </authorList>
    </citation>
    <scope>IDENTIFICATION</scope>
    <source>
        <tissue evidence="2">Whole Larva</tissue>
    </source>
</reference>
<protein>
    <submittedName>
        <fullName evidence="2">Protein UXT homolog</fullName>
    </submittedName>
</protein>
<gene>
    <name evidence="2" type="primary">LOC108557819</name>
</gene>
<dbReference type="RefSeq" id="XP_017769982.1">
    <property type="nucleotide sequence ID" value="XM_017914493.1"/>
</dbReference>